<dbReference type="EMBL" id="JACHKZ010000033">
    <property type="protein sequence ID" value="MBB6579615.1"/>
    <property type="molecule type" value="Genomic_DNA"/>
</dbReference>
<organism evidence="1 2">
    <name type="scientific">Comamonas odontotermitis</name>
    <dbReference type="NCBI Taxonomy" id="379895"/>
    <lineage>
        <taxon>Bacteria</taxon>
        <taxon>Pseudomonadati</taxon>
        <taxon>Pseudomonadota</taxon>
        <taxon>Betaproteobacteria</taxon>
        <taxon>Burkholderiales</taxon>
        <taxon>Comamonadaceae</taxon>
        <taxon>Comamonas</taxon>
    </lineage>
</organism>
<proteinExistence type="predicted"/>
<accession>A0ABR6RK98</accession>
<sequence>MTAFQMSMLCLAVSLFLQIRNLTVFLMLESFLFRSREELDMLDRLPHQMSIVFNPIHWHRWTKVQWVAYANRVTKK</sequence>
<gene>
    <name evidence="1" type="ORF">HNP33_003729</name>
</gene>
<name>A0ABR6RK98_9BURK</name>
<keyword evidence="2" id="KW-1185">Reference proteome</keyword>
<comment type="caution">
    <text evidence="1">The sequence shown here is derived from an EMBL/GenBank/DDBJ whole genome shotgun (WGS) entry which is preliminary data.</text>
</comment>
<protein>
    <recommendedName>
        <fullName evidence="3">Secreted protein</fullName>
    </recommendedName>
</protein>
<evidence type="ECO:0008006" key="3">
    <source>
        <dbReference type="Google" id="ProtNLM"/>
    </source>
</evidence>
<dbReference type="RefSeq" id="WP_184711068.1">
    <property type="nucleotide sequence ID" value="NZ_JACHKZ010000033.1"/>
</dbReference>
<dbReference type="Proteomes" id="UP000562492">
    <property type="component" value="Unassembled WGS sequence"/>
</dbReference>
<reference evidence="1 2" key="1">
    <citation type="submission" date="2020-08" db="EMBL/GenBank/DDBJ databases">
        <title>Functional genomics of gut bacteria from endangered species of beetles.</title>
        <authorList>
            <person name="Carlos-Shanley C."/>
        </authorList>
    </citation>
    <scope>NUCLEOTIDE SEQUENCE [LARGE SCALE GENOMIC DNA]</scope>
    <source>
        <strain evidence="1 2">S00124</strain>
    </source>
</reference>
<evidence type="ECO:0000313" key="1">
    <source>
        <dbReference type="EMBL" id="MBB6579615.1"/>
    </source>
</evidence>
<evidence type="ECO:0000313" key="2">
    <source>
        <dbReference type="Proteomes" id="UP000562492"/>
    </source>
</evidence>